<sequence>MTTLTCMRGYPGSGKSTEARAIAKSAKAATVIIGRDYIREMLFGPDYQQNSSAEDTVTVAQRSQITALLKADTDVIVDDCNVNAQYLKSFRDLARRAGAHFQVVDVPTDVETCIVRDFARYEQGGRHVGEAVIRKMAKRHPISKWSTVKPRQPIVVRPLQEGENSEMLMPVYIVDIDGTLANHDGIRSPYDYTKVAEDTLHEDVAYLVNKLAENNGIIIMSGRDDTCRHDTAMWLAMNDITFDNLYMRPTAGVDERAKDPDWIVKLGLFNKHIRNQYHVRGVIDDRQQVVDLWRQLGLRCYQVAPGDF</sequence>
<dbReference type="KEGG" id="vg:54998098"/>
<dbReference type="InterPro" id="IPR023214">
    <property type="entry name" value="HAD_sf"/>
</dbReference>
<dbReference type="Proteomes" id="UP000257597">
    <property type="component" value="Segment"/>
</dbReference>
<reference evidence="3" key="1">
    <citation type="submission" date="2018-07" db="EMBL/GenBank/DDBJ databases">
        <authorList>
            <person name="Quirk P.G."/>
            <person name="Krulwich T.A."/>
        </authorList>
    </citation>
    <scope>NUCLEOTIDE SEQUENCE [LARGE SCALE GENOMIC DNA]</scope>
</reference>
<dbReference type="GeneID" id="54998098"/>
<dbReference type="EMBL" id="MH590603">
    <property type="protein sequence ID" value="AXH70495.1"/>
    <property type="molecule type" value="Genomic_DNA"/>
</dbReference>
<dbReference type="RefSeq" id="YP_009807222.1">
    <property type="nucleotide sequence ID" value="NC_048021.1"/>
</dbReference>
<dbReference type="Pfam" id="PF25109">
    <property type="entry name" value="HAD_PNKP"/>
    <property type="match status" value="1"/>
</dbReference>
<keyword evidence="2" id="KW-0808">Transferase</keyword>
<evidence type="ECO:0000259" key="1">
    <source>
        <dbReference type="Pfam" id="PF25109"/>
    </source>
</evidence>
<dbReference type="Gene3D" id="3.40.50.300">
    <property type="entry name" value="P-loop containing nucleotide triphosphate hydrolases"/>
    <property type="match status" value="1"/>
</dbReference>
<feature type="domain" description="Polynucleotide kinase PNKP phosphatase" evidence="1">
    <location>
        <begin position="171"/>
        <end position="308"/>
    </location>
</feature>
<dbReference type="InterPro" id="IPR027417">
    <property type="entry name" value="P-loop_NTPase"/>
</dbReference>
<name>A0A345MIW4_9CAUD</name>
<dbReference type="SUPFAM" id="SSF52540">
    <property type="entry name" value="P-loop containing nucleoside triphosphate hydrolases"/>
    <property type="match status" value="1"/>
</dbReference>
<accession>A0A345MIW4</accession>
<keyword evidence="2" id="KW-0418">Kinase</keyword>
<evidence type="ECO:0000313" key="2">
    <source>
        <dbReference type="EMBL" id="AXH70495.1"/>
    </source>
</evidence>
<organism evidence="2 3">
    <name type="scientific">Gordonia phage Daredevil</name>
    <dbReference type="NCBI Taxonomy" id="2283286"/>
    <lineage>
        <taxon>Viruses</taxon>
        <taxon>Duplodnaviria</taxon>
        <taxon>Heunggongvirae</taxon>
        <taxon>Uroviricota</taxon>
        <taxon>Caudoviricetes</taxon>
        <taxon>Daredevilvirus</taxon>
        <taxon>Daredevilvirus daredevil</taxon>
    </lineage>
</organism>
<proteinExistence type="predicted"/>
<protein>
    <submittedName>
        <fullName evidence="2">Polynucleotide kinase</fullName>
    </submittedName>
</protein>
<dbReference type="Pfam" id="PF13671">
    <property type="entry name" value="AAA_33"/>
    <property type="match status" value="1"/>
</dbReference>
<dbReference type="Gene3D" id="3.40.50.1000">
    <property type="entry name" value="HAD superfamily/HAD-like"/>
    <property type="match status" value="1"/>
</dbReference>
<dbReference type="SUPFAM" id="SSF56784">
    <property type="entry name" value="HAD-like"/>
    <property type="match status" value="1"/>
</dbReference>
<dbReference type="InterPro" id="IPR056782">
    <property type="entry name" value="HAD_PNKP"/>
</dbReference>
<keyword evidence="3" id="KW-1185">Reference proteome</keyword>
<gene>
    <name evidence="2" type="primary">108</name>
    <name evidence="2" type="ORF">SEA_DAREDEVIL_108</name>
</gene>
<dbReference type="InterPro" id="IPR036412">
    <property type="entry name" value="HAD-like_sf"/>
</dbReference>
<evidence type="ECO:0000313" key="3">
    <source>
        <dbReference type="Proteomes" id="UP000257597"/>
    </source>
</evidence>
<dbReference type="GO" id="GO:0016301">
    <property type="term" value="F:kinase activity"/>
    <property type="evidence" value="ECO:0007669"/>
    <property type="project" value="UniProtKB-KW"/>
</dbReference>